<evidence type="ECO:0000256" key="1">
    <source>
        <dbReference type="ARBA" id="ARBA00023015"/>
    </source>
</evidence>
<dbReference type="Pfam" id="PF00196">
    <property type="entry name" value="GerE"/>
    <property type="match status" value="1"/>
</dbReference>
<dbReference type="Proteomes" id="UP001190466">
    <property type="component" value="Chromosome"/>
</dbReference>
<keyword evidence="7" id="KW-1185">Reference proteome</keyword>
<dbReference type="PROSITE" id="PS00622">
    <property type="entry name" value="HTH_LUXR_1"/>
    <property type="match status" value="1"/>
</dbReference>
<keyword evidence="1" id="KW-0805">Transcription regulation</keyword>
<dbReference type="PRINTS" id="PR00038">
    <property type="entry name" value="HTHLUXR"/>
</dbReference>
<dbReference type="InterPro" id="IPR027417">
    <property type="entry name" value="P-loop_NTPase"/>
</dbReference>
<protein>
    <submittedName>
        <fullName evidence="6">Isoniazid response ATPase/transcriptional regulator IniR</fullName>
    </submittedName>
</protein>
<dbReference type="PANTHER" id="PTHR44688">
    <property type="entry name" value="DNA-BINDING TRANSCRIPTIONAL ACTIVATOR DEVR_DOSR"/>
    <property type="match status" value="1"/>
</dbReference>
<dbReference type="SUPFAM" id="SSF46894">
    <property type="entry name" value="C-terminal effector domain of the bipartite response regulators"/>
    <property type="match status" value="1"/>
</dbReference>
<keyword evidence="2" id="KW-0238">DNA-binding</keyword>
<dbReference type="CDD" id="cd06170">
    <property type="entry name" value="LuxR_C_like"/>
    <property type="match status" value="1"/>
</dbReference>
<dbReference type="PANTHER" id="PTHR44688:SF16">
    <property type="entry name" value="DNA-BINDING TRANSCRIPTIONAL ACTIVATOR DEVR_DOSR"/>
    <property type="match status" value="1"/>
</dbReference>
<organism evidence="6 7">
    <name type="scientific">[Mycobacterium] wendilense</name>
    <dbReference type="NCBI Taxonomy" id="3064284"/>
    <lineage>
        <taxon>Bacteria</taxon>
        <taxon>Bacillati</taxon>
        <taxon>Actinomycetota</taxon>
        <taxon>Actinomycetes</taxon>
        <taxon>Mycobacteriales</taxon>
        <taxon>Mycobacteriaceae</taxon>
        <taxon>Mycolicibacter</taxon>
    </lineage>
</organism>
<evidence type="ECO:0000259" key="5">
    <source>
        <dbReference type="PROSITE" id="PS50043"/>
    </source>
</evidence>
<dbReference type="PROSITE" id="PS50043">
    <property type="entry name" value="HTH_LUXR_2"/>
    <property type="match status" value="1"/>
</dbReference>
<evidence type="ECO:0000313" key="6">
    <source>
        <dbReference type="EMBL" id="CAJ1586124.1"/>
    </source>
</evidence>
<evidence type="ECO:0000256" key="2">
    <source>
        <dbReference type="ARBA" id="ARBA00023125"/>
    </source>
</evidence>
<feature type="region of interest" description="Disordered" evidence="4">
    <location>
        <begin position="720"/>
        <end position="752"/>
    </location>
</feature>
<evidence type="ECO:0000313" key="7">
    <source>
        <dbReference type="Proteomes" id="UP001190466"/>
    </source>
</evidence>
<dbReference type="SMART" id="SM00421">
    <property type="entry name" value="HTH_LUXR"/>
    <property type="match status" value="1"/>
</dbReference>
<proteinExistence type="predicted"/>
<evidence type="ECO:0000256" key="3">
    <source>
        <dbReference type="ARBA" id="ARBA00023163"/>
    </source>
</evidence>
<evidence type="ECO:0000256" key="4">
    <source>
        <dbReference type="SAM" id="MobiDB-lite"/>
    </source>
</evidence>
<reference evidence="6 7" key="1">
    <citation type="submission" date="2023-08" db="EMBL/GenBank/DDBJ databases">
        <authorList>
            <person name="Folkvardsen B D."/>
            <person name="Norman A."/>
        </authorList>
    </citation>
    <scope>NUCLEOTIDE SEQUENCE [LARGE SCALE GENOMIC DNA]</scope>
    <source>
        <strain evidence="6 7">Mu0050</strain>
    </source>
</reference>
<dbReference type="InterPro" id="IPR000792">
    <property type="entry name" value="Tscrpt_reg_LuxR_C"/>
</dbReference>
<feature type="compositionally biased region" description="Low complexity" evidence="4">
    <location>
        <begin position="722"/>
        <end position="751"/>
    </location>
</feature>
<feature type="domain" description="HTH luxR-type" evidence="5">
    <location>
        <begin position="744"/>
        <end position="809"/>
    </location>
</feature>
<dbReference type="NCBIfam" id="NF038181">
    <property type="entry name" value="reg_ATPase_IniR"/>
    <property type="match status" value="1"/>
</dbReference>
<dbReference type="EMBL" id="OY726395">
    <property type="protein sequence ID" value="CAJ1586124.1"/>
    <property type="molecule type" value="Genomic_DNA"/>
</dbReference>
<accession>A0ABN9P3E0</accession>
<dbReference type="SUPFAM" id="SSF52540">
    <property type="entry name" value="P-loop containing nucleoside triphosphate hydrolases"/>
    <property type="match status" value="1"/>
</dbReference>
<dbReference type="Gene3D" id="1.10.10.10">
    <property type="entry name" value="Winged helix-like DNA-binding domain superfamily/Winged helix DNA-binding domain"/>
    <property type="match status" value="1"/>
</dbReference>
<dbReference type="InterPro" id="IPR036388">
    <property type="entry name" value="WH-like_DNA-bd_sf"/>
</dbReference>
<dbReference type="InterPro" id="IPR016032">
    <property type="entry name" value="Sig_transdc_resp-reg_C-effctor"/>
</dbReference>
<keyword evidence="3" id="KW-0804">Transcription</keyword>
<sequence length="813" mass="84344">MTEIPPAARDIVGVFADEPGKLLVTGGIGTGKTATLLALREALRANGIEISTTPPARPAPTSAALVIDDAEELSDDELAALTEAARTPGTTVVVACLPCEQRPALRELIATIERDRPRVVLGPLSRIEISRRHDNQDVEVISTIQAATAGLPFLVDAVSPTEKIGQTSYLVLVDRLRRADEELLEAMLIGSLSPGLGPADLAAALRIAPDAAREVTDRAHATGLLDAALGADFVATVHRAVAQILGAARHHEIETDLLRTQLEMSTLSPDLALQLAEHGMREPGLAAVLAEAAAAAAPAEAVRLYRAAVDAGADALSAPLADALAHSGDCTAAATLADTLLSGADPAARATGVRVAAAVAMHDGHTDQAAELFGWLGPESSVGAAAALALAAAGELPAAREALAGGPGGPPTSGARAARNLAEGLLMTFEGPYEAAAARLGQSIGGPPAREAAPERPVAVIALAAMHSGDPVRARSVLARAVHTAADAPDPLFDHRHRLLQAWLKMQDGQLAAAAAEVAALPHAELHRRDALWWSALQTGLARRNGDTGALQQHWYAGVEVLAESSVDLFNLLPLGELWVAAARMRQQDRLAHPLEQAFALLARLGDPVAWSLPLRWAGVHAGILANAPEAVAPHGQALGAAASASGFARALAQAGRAWLRVLARQVDLDDVAAAARGLAQYGLGWDATRLAGQAALQTPDPRVSSTMLQIARDLKLASGQDAAAPAEPDPSPGESAGTPARPTATPAGVLSEREREVAELLLLGMPYRDIGAQLFISAKTVEHHVARIRRRLGAESRSEMLSMLRAMLVPQG</sequence>
<name>A0ABN9P3E0_9MYCO</name>
<gene>
    <name evidence="6" type="primary">iniR</name>
    <name evidence="6" type="ORF">MU0050_004098</name>
</gene>